<keyword evidence="1" id="KW-0175">Coiled coil</keyword>
<comment type="caution">
    <text evidence="3">The sequence shown here is derived from an EMBL/GenBank/DDBJ whole genome shotgun (WGS) entry which is preliminary data.</text>
</comment>
<feature type="compositionally biased region" description="Polar residues" evidence="2">
    <location>
        <begin position="238"/>
        <end position="255"/>
    </location>
</feature>
<dbReference type="EMBL" id="LJIJ01001110">
    <property type="protein sequence ID" value="ODM92951.1"/>
    <property type="molecule type" value="Genomic_DNA"/>
</dbReference>
<keyword evidence="4" id="KW-1185">Reference proteome</keyword>
<protein>
    <submittedName>
        <fullName evidence="3">Laminin subunit alpha-5</fullName>
    </submittedName>
</protein>
<feature type="compositionally biased region" description="Polar residues" evidence="2">
    <location>
        <begin position="266"/>
        <end position="277"/>
    </location>
</feature>
<name>A0A1D2MJ45_ORCCI</name>
<dbReference type="Proteomes" id="UP000094527">
    <property type="component" value="Unassembled WGS sequence"/>
</dbReference>
<reference evidence="3 4" key="1">
    <citation type="journal article" date="2016" name="Genome Biol. Evol.">
        <title>Gene Family Evolution Reflects Adaptation to Soil Environmental Stressors in the Genome of the Collembolan Orchesella cincta.</title>
        <authorList>
            <person name="Faddeeva-Vakhrusheva A."/>
            <person name="Derks M.F."/>
            <person name="Anvar S.Y."/>
            <person name="Agamennone V."/>
            <person name="Suring W."/>
            <person name="Smit S."/>
            <person name="van Straalen N.M."/>
            <person name="Roelofs D."/>
        </authorList>
    </citation>
    <scope>NUCLEOTIDE SEQUENCE [LARGE SCALE GENOMIC DNA]</scope>
    <source>
        <tissue evidence="3">Mixed pool</tissue>
    </source>
</reference>
<gene>
    <name evidence="3" type="ORF">Ocin01_13730</name>
</gene>
<accession>A0A1D2MJ45</accession>
<proteinExistence type="predicted"/>
<evidence type="ECO:0000256" key="1">
    <source>
        <dbReference type="SAM" id="Coils"/>
    </source>
</evidence>
<evidence type="ECO:0000313" key="3">
    <source>
        <dbReference type="EMBL" id="ODM92951.1"/>
    </source>
</evidence>
<organism evidence="3 4">
    <name type="scientific">Orchesella cincta</name>
    <name type="common">Springtail</name>
    <name type="synonym">Podura cincta</name>
    <dbReference type="NCBI Taxonomy" id="48709"/>
    <lineage>
        <taxon>Eukaryota</taxon>
        <taxon>Metazoa</taxon>
        <taxon>Ecdysozoa</taxon>
        <taxon>Arthropoda</taxon>
        <taxon>Hexapoda</taxon>
        <taxon>Collembola</taxon>
        <taxon>Entomobryomorpha</taxon>
        <taxon>Entomobryoidea</taxon>
        <taxon>Orchesellidae</taxon>
        <taxon>Orchesellinae</taxon>
        <taxon>Orchesella</taxon>
    </lineage>
</organism>
<evidence type="ECO:0000313" key="4">
    <source>
        <dbReference type="Proteomes" id="UP000094527"/>
    </source>
</evidence>
<dbReference type="AlphaFoldDB" id="A0A1D2MJ45"/>
<feature type="region of interest" description="Disordered" evidence="2">
    <location>
        <begin position="220"/>
        <end position="291"/>
    </location>
</feature>
<sequence>MSTYNDDEFEVTWLRKLVLSLQVQNLILEQDLATEKGNRKDEVEFLKAQLRAEQLVNQTLRSNSNAIEFEAKAANYQSQIGVYHQYFEGYQQRELNYVQQLDQYKANAVESAKQVVELKEKVAKLESSEQQAILKMKGLEFNNFTLSEDVERIRKLLKQVRASETENKKKMRGLIKKVASQTEEIAKYKKQLFQISSMDVEAFVKSEEFSNVINQLMGTEAGNPSEILPGTPLEQGGPTKQQDGLEQQMEISGNAQLPDGNAAQPIATNWQPGSSWMTPAPTPEVESIPNP</sequence>
<evidence type="ECO:0000256" key="2">
    <source>
        <dbReference type="SAM" id="MobiDB-lite"/>
    </source>
</evidence>
<feature type="coiled-coil region" evidence="1">
    <location>
        <begin position="101"/>
        <end position="135"/>
    </location>
</feature>